<proteinExistence type="predicted"/>
<dbReference type="PANTHER" id="PTHR33339">
    <property type="entry name" value="LYSM DOMAIN-CONTAINING PROTEIN"/>
    <property type="match status" value="1"/>
</dbReference>
<feature type="transmembrane region" description="Helical" evidence="1">
    <location>
        <begin position="186"/>
        <end position="208"/>
    </location>
</feature>
<gene>
    <name evidence="3" type="ORF">VP01_2398g1</name>
</gene>
<protein>
    <recommendedName>
        <fullName evidence="2">DUF7872 domain-containing protein</fullName>
    </recommendedName>
</protein>
<keyword evidence="1" id="KW-0812">Transmembrane</keyword>
<organism evidence="3 4">
    <name type="scientific">Puccinia sorghi</name>
    <dbReference type="NCBI Taxonomy" id="27349"/>
    <lineage>
        <taxon>Eukaryota</taxon>
        <taxon>Fungi</taxon>
        <taxon>Dikarya</taxon>
        <taxon>Basidiomycota</taxon>
        <taxon>Pucciniomycotina</taxon>
        <taxon>Pucciniomycetes</taxon>
        <taxon>Pucciniales</taxon>
        <taxon>Pucciniaceae</taxon>
        <taxon>Puccinia</taxon>
    </lineage>
</organism>
<dbReference type="EMBL" id="LAVV01007278">
    <property type="protein sequence ID" value="KNZ56471.1"/>
    <property type="molecule type" value="Genomic_DNA"/>
</dbReference>
<dbReference type="InterPro" id="IPR057194">
    <property type="entry name" value="DUF7872"/>
</dbReference>
<evidence type="ECO:0000313" key="3">
    <source>
        <dbReference type="EMBL" id="KNZ56471.1"/>
    </source>
</evidence>
<feature type="domain" description="DUF7872" evidence="2">
    <location>
        <begin position="242"/>
        <end position="453"/>
    </location>
</feature>
<feature type="transmembrane region" description="Helical" evidence="1">
    <location>
        <begin position="150"/>
        <end position="174"/>
    </location>
</feature>
<evidence type="ECO:0000256" key="1">
    <source>
        <dbReference type="SAM" id="Phobius"/>
    </source>
</evidence>
<sequence length="455" mass="50059">MSLRVENMLRPRKQISRRTYLVPGMCAFLSWTAAFDLSQNQLQLQSTCDPLPFTRETWKKLNIDKYISEYPGGHNLTVNDYAAKVGAKNFQCGISEWCNAGQVRINVNCDGPPPILLKLLFLPQMCHPVKGLDWYVLFAIQEWNERVNTLYSAIGLAMSLVQANLFSITSALFPQPDNLRIFSSKVHFAMGATLASLVLVLLPVVVALTAWESIIAFYGSYLIFGATIFSVVSVATRYKDAPQDAFGLASEVNYQITNYQQQVQEALRNETRSRFNTPISSPQGMAGALLGGSHLDPTRFRSVDQIESELQNITVAASVAHILKSMDPCNGSGKDGAWSGDNVLSFCNSNGTMFNIITVSPGKSKVQNHIPNAATLSSKFGITTEYLTSSAIKCHESRKNSITNHPNVTLSAVEQNGAADCIIDLPVCDCRSEKFKERRKHVGTVKACREAGVSI</sequence>
<dbReference type="Pfam" id="PF25278">
    <property type="entry name" value="DUF7872"/>
    <property type="match status" value="1"/>
</dbReference>
<dbReference type="Proteomes" id="UP000037035">
    <property type="component" value="Unassembled WGS sequence"/>
</dbReference>
<name>A0A0L6V6Q0_9BASI</name>
<accession>A0A0L6V6Q0</accession>
<comment type="caution">
    <text evidence="3">The sequence shown here is derived from an EMBL/GenBank/DDBJ whole genome shotgun (WGS) entry which is preliminary data.</text>
</comment>
<keyword evidence="4" id="KW-1185">Reference proteome</keyword>
<dbReference type="PANTHER" id="PTHR33339:SF1">
    <property type="entry name" value="LYSM DOMAIN-CONTAINING PROTEIN"/>
    <property type="match status" value="1"/>
</dbReference>
<dbReference type="AlphaFoldDB" id="A0A0L6V6Q0"/>
<reference evidence="3 4" key="1">
    <citation type="submission" date="2015-08" db="EMBL/GenBank/DDBJ databases">
        <title>Next Generation Sequencing and Analysis of the Genome of Puccinia sorghi L Schw, the Causal Agent of Maize Common Rust.</title>
        <authorList>
            <person name="Rochi L."/>
            <person name="Burguener G."/>
            <person name="Darino M."/>
            <person name="Turjanski A."/>
            <person name="Kreff E."/>
            <person name="Dieguez M.J."/>
            <person name="Sacco F."/>
        </authorList>
    </citation>
    <scope>NUCLEOTIDE SEQUENCE [LARGE SCALE GENOMIC DNA]</scope>
    <source>
        <strain evidence="3 4">RO10H11247</strain>
    </source>
</reference>
<dbReference type="VEuPathDB" id="FungiDB:VP01_2398g1"/>
<evidence type="ECO:0000259" key="2">
    <source>
        <dbReference type="Pfam" id="PF25278"/>
    </source>
</evidence>
<feature type="transmembrane region" description="Helical" evidence="1">
    <location>
        <begin position="214"/>
        <end position="235"/>
    </location>
</feature>
<dbReference type="OrthoDB" id="2501761at2759"/>
<evidence type="ECO:0000313" key="4">
    <source>
        <dbReference type="Proteomes" id="UP000037035"/>
    </source>
</evidence>
<keyword evidence="1" id="KW-1133">Transmembrane helix</keyword>
<keyword evidence="1" id="KW-0472">Membrane</keyword>